<dbReference type="PANTHER" id="PTHR11559">
    <property type="entry name" value="CARBOXYLESTERASE"/>
    <property type="match status" value="1"/>
</dbReference>
<evidence type="ECO:0000313" key="6">
    <source>
        <dbReference type="Proteomes" id="UP001305779"/>
    </source>
</evidence>
<proteinExistence type="inferred from homology"/>
<comment type="similarity">
    <text evidence="1 3">Belongs to the type-B carboxylesterase/lipase family.</text>
</comment>
<keyword evidence="2 3" id="KW-0378">Hydrolase</keyword>
<dbReference type="InterPro" id="IPR019826">
    <property type="entry name" value="Carboxylesterase_B_AS"/>
</dbReference>
<evidence type="ECO:0000256" key="3">
    <source>
        <dbReference type="RuleBase" id="RU361235"/>
    </source>
</evidence>
<dbReference type="Pfam" id="PF00135">
    <property type="entry name" value="COesterase"/>
    <property type="match status" value="1"/>
</dbReference>
<accession>A0ABR0E229</accession>
<feature type="signal peptide" evidence="3">
    <location>
        <begin position="1"/>
        <end position="17"/>
    </location>
</feature>
<dbReference type="PROSITE" id="PS00122">
    <property type="entry name" value="CARBOXYLESTERASE_B_1"/>
    <property type="match status" value="1"/>
</dbReference>
<keyword evidence="6" id="KW-1185">Reference proteome</keyword>
<dbReference type="InterPro" id="IPR002018">
    <property type="entry name" value="CarbesteraseB"/>
</dbReference>
<sequence>MFTLSSLVLCLPVISSAAPQLGGLLPGSDPQVTLDYGTFKGNRAFSGVSSFLGMPFAKAGRLENPTLISAADKLSGVQDATKYGKACPQQELVALNQELGGLLGAVEQVAFAPVSQQGEDCLTINVQVPEGVNGTSGLPVMMWIFGGGFELGSSASLGSEATAVQGLIYQGARLVQRSVEMGQPIVFVSANYRVNAFGGLASQEITDAGVSNLHLKDQRTAMAWIQKYIQNFGGDKSRVTLFGESAGSMSIATHMVLNDGNPDGLFHAAIMASGGIGKFRDYRHKQPTFDFMANCTGCGAGDKLGCLRTVDYNKFYNCVQQIPNFFTYSSTSVPWYPRPDGKYLVDSPHRLLRQGKVADIPYIIGDMKDEGTLFSVEPQLNITDDADFQSFWKQNFFQDLTPTQIEAFTSLYSEDPSEGSPYDTGSANAIGPQYKRLASSVGDYTFEAGRRDLLNYTYALRQGSQKMYTYQQQQSLYLLSQLPGPLIANLTNLPVLGSFHVSDVVLNSFGLVPPALSKNTLNLMSTYIAFVNSQDPNKHGLEGLPEWPTWEPEGKAMFKFQESGPVVIRDDYRERQMGFVNENADTYVY</sequence>
<name>A0ABR0E229_ZASCE</name>
<gene>
    <name evidence="5" type="ORF">PRZ48_013812</name>
</gene>
<evidence type="ECO:0000256" key="1">
    <source>
        <dbReference type="ARBA" id="ARBA00005964"/>
    </source>
</evidence>
<dbReference type="Gene3D" id="3.40.50.1820">
    <property type="entry name" value="alpha/beta hydrolase"/>
    <property type="match status" value="1"/>
</dbReference>
<dbReference type="EC" id="3.1.1.-" evidence="3"/>
<organism evidence="5 6">
    <name type="scientific">Zasmidium cellare</name>
    <name type="common">Wine cellar mold</name>
    <name type="synonym">Racodium cellare</name>
    <dbReference type="NCBI Taxonomy" id="395010"/>
    <lineage>
        <taxon>Eukaryota</taxon>
        <taxon>Fungi</taxon>
        <taxon>Dikarya</taxon>
        <taxon>Ascomycota</taxon>
        <taxon>Pezizomycotina</taxon>
        <taxon>Dothideomycetes</taxon>
        <taxon>Dothideomycetidae</taxon>
        <taxon>Mycosphaerellales</taxon>
        <taxon>Mycosphaerellaceae</taxon>
        <taxon>Zasmidium</taxon>
    </lineage>
</organism>
<dbReference type="EMBL" id="JAXOVC010000012">
    <property type="protein sequence ID" value="KAK4495481.1"/>
    <property type="molecule type" value="Genomic_DNA"/>
</dbReference>
<dbReference type="InterPro" id="IPR029058">
    <property type="entry name" value="AB_hydrolase_fold"/>
</dbReference>
<comment type="caution">
    <text evidence="5">The sequence shown here is derived from an EMBL/GenBank/DDBJ whole genome shotgun (WGS) entry which is preliminary data.</text>
</comment>
<dbReference type="InterPro" id="IPR050309">
    <property type="entry name" value="Type-B_Carboxylest/Lipase"/>
</dbReference>
<dbReference type="SUPFAM" id="SSF53474">
    <property type="entry name" value="alpha/beta-Hydrolases"/>
    <property type="match status" value="1"/>
</dbReference>
<reference evidence="5 6" key="1">
    <citation type="journal article" date="2023" name="G3 (Bethesda)">
        <title>A chromosome-level genome assembly of Zasmidium syzygii isolated from banana leaves.</title>
        <authorList>
            <person name="van Westerhoven A.C."/>
            <person name="Mehrabi R."/>
            <person name="Talebi R."/>
            <person name="Steentjes M.B.F."/>
            <person name="Corcolon B."/>
            <person name="Chong P.A."/>
            <person name="Kema G.H.J."/>
            <person name="Seidl M.F."/>
        </authorList>
    </citation>
    <scope>NUCLEOTIDE SEQUENCE [LARGE SCALE GENOMIC DNA]</scope>
    <source>
        <strain evidence="5 6">P124</strain>
    </source>
</reference>
<protein>
    <recommendedName>
        <fullName evidence="3">Carboxylic ester hydrolase</fullName>
        <ecNumber evidence="3">3.1.1.-</ecNumber>
    </recommendedName>
</protein>
<feature type="chain" id="PRO_5044958345" description="Carboxylic ester hydrolase" evidence="3">
    <location>
        <begin position="18"/>
        <end position="589"/>
    </location>
</feature>
<evidence type="ECO:0000313" key="5">
    <source>
        <dbReference type="EMBL" id="KAK4495481.1"/>
    </source>
</evidence>
<evidence type="ECO:0000256" key="2">
    <source>
        <dbReference type="ARBA" id="ARBA00022801"/>
    </source>
</evidence>
<evidence type="ECO:0000259" key="4">
    <source>
        <dbReference type="Pfam" id="PF00135"/>
    </source>
</evidence>
<feature type="domain" description="Carboxylesterase type B" evidence="4">
    <location>
        <begin position="29"/>
        <end position="577"/>
    </location>
</feature>
<keyword evidence="3" id="KW-0732">Signal</keyword>
<dbReference type="Proteomes" id="UP001305779">
    <property type="component" value="Unassembled WGS sequence"/>
</dbReference>